<reference evidence="1" key="1">
    <citation type="journal article" date="2022" name="J. Anim. Sci.">
        <title>Whole genome sequence analyses-based assessment of virulence potential and antimicrobial susceptibilities and resistance of Enterococcus faecium strains isolated from commercial swine and cattle probiotic products.</title>
        <authorList>
            <person name="Shridhar P.B."/>
            <person name="Amachawadi R.G."/>
            <person name="Tokach M."/>
            <person name="Patel I."/>
            <person name="Gangiredla J."/>
            <person name="Mammel M."/>
            <person name="Nagaraja T.G."/>
        </authorList>
    </citation>
    <scope>NUCLEOTIDE SEQUENCE</scope>
    <source>
        <strain evidence="1">EF215</strain>
    </source>
</reference>
<dbReference type="SUPFAM" id="SSF51445">
    <property type="entry name" value="(Trans)glycosidases"/>
    <property type="match status" value="1"/>
</dbReference>
<feature type="non-terminal residue" evidence="1">
    <location>
        <position position="84"/>
    </location>
</feature>
<organism evidence="1 2">
    <name type="scientific">Enterococcus faecium</name>
    <name type="common">Streptococcus faecium</name>
    <dbReference type="NCBI Taxonomy" id="1352"/>
    <lineage>
        <taxon>Bacteria</taxon>
        <taxon>Bacillati</taxon>
        <taxon>Bacillota</taxon>
        <taxon>Bacilli</taxon>
        <taxon>Lactobacillales</taxon>
        <taxon>Enterococcaceae</taxon>
        <taxon>Enterococcus</taxon>
    </lineage>
</organism>
<dbReference type="EMBL" id="JAIFOC010000639">
    <property type="protein sequence ID" value="MBX4224268.1"/>
    <property type="molecule type" value="Genomic_DNA"/>
</dbReference>
<dbReference type="InterPro" id="IPR017853">
    <property type="entry name" value="GH"/>
</dbReference>
<feature type="non-terminal residue" evidence="1">
    <location>
        <position position="1"/>
    </location>
</feature>
<proteinExistence type="predicted"/>
<evidence type="ECO:0000313" key="1">
    <source>
        <dbReference type="EMBL" id="MBX4224268.1"/>
    </source>
</evidence>
<protein>
    <submittedName>
        <fullName evidence="1">6-phospho-beta-glucosidase</fullName>
    </submittedName>
</protein>
<dbReference type="AlphaFoldDB" id="A0A9X1KCN3"/>
<accession>A0A9X1KCN3</accession>
<evidence type="ECO:0000313" key="2">
    <source>
        <dbReference type="Proteomes" id="UP001139644"/>
    </source>
</evidence>
<name>A0A9X1KCN3_ENTFC</name>
<gene>
    <name evidence="1" type="ORF">KYX88_16500</name>
</gene>
<sequence length="84" mass="10368">KRARAPRYQWNEETPFHPERHYEVFDLTGKKMNNSSGWDIYPKIMYDIAMYLEENYHIISWLITEKGMEREYKEQYMDEKGIVQ</sequence>
<comment type="caution">
    <text evidence="1">The sequence shown here is derived from an EMBL/GenBank/DDBJ whole genome shotgun (WGS) entry which is preliminary data.</text>
</comment>
<dbReference type="Gene3D" id="3.20.20.80">
    <property type="entry name" value="Glycosidases"/>
    <property type="match status" value="1"/>
</dbReference>
<dbReference type="Proteomes" id="UP001139644">
    <property type="component" value="Unassembled WGS sequence"/>
</dbReference>